<keyword evidence="2" id="KW-1185">Reference proteome</keyword>
<dbReference type="EMBL" id="JACJTA010000127">
    <property type="protein sequence ID" value="MBD2609091.1"/>
    <property type="molecule type" value="Genomic_DNA"/>
</dbReference>
<evidence type="ECO:0000313" key="2">
    <source>
        <dbReference type="Proteomes" id="UP000660380"/>
    </source>
</evidence>
<reference evidence="1 2" key="1">
    <citation type="journal article" date="2020" name="ISME J.">
        <title>Comparative genomics reveals insights into cyanobacterial evolution and habitat adaptation.</title>
        <authorList>
            <person name="Chen M.Y."/>
            <person name="Teng W.K."/>
            <person name="Zhao L."/>
            <person name="Hu C.X."/>
            <person name="Zhou Y.K."/>
            <person name="Han B.P."/>
            <person name="Song L.R."/>
            <person name="Shu W.S."/>
        </authorList>
    </citation>
    <scope>NUCLEOTIDE SEQUENCE [LARGE SCALE GENOMIC DNA]</scope>
    <source>
        <strain evidence="1 2">FACHB-248</strain>
    </source>
</reference>
<name>A0ABR8H1E9_9CYAN</name>
<gene>
    <name evidence="1" type="ORF">H6G81_32390</name>
</gene>
<accession>A0ABR8H1E9</accession>
<protein>
    <submittedName>
        <fullName evidence="1">Uncharacterized protein</fullName>
    </submittedName>
</protein>
<comment type="caution">
    <text evidence="1">The sequence shown here is derived from an EMBL/GenBank/DDBJ whole genome shotgun (WGS) entry which is preliminary data.</text>
</comment>
<dbReference type="Proteomes" id="UP000660380">
    <property type="component" value="Unassembled WGS sequence"/>
</dbReference>
<organism evidence="1 2">
    <name type="scientific">Scytonema hofmannii FACHB-248</name>
    <dbReference type="NCBI Taxonomy" id="1842502"/>
    <lineage>
        <taxon>Bacteria</taxon>
        <taxon>Bacillati</taxon>
        <taxon>Cyanobacteriota</taxon>
        <taxon>Cyanophyceae</taxon>
        <taxon>Nostocales</taxon>
        <taxon>Scytonemataceae</taxon>
        <taxon>Scytonema</taxon>
    </lineage>
</organism>
<proteinExistence type="predicted"/>
<evidence type="ECO:0000313" key="1">
    <source>
        <dbReference type="EMBL" id="MBD2609091.1"/>
    </source>
</evidence>
<dbReference type="RefSeq" id="WP_190909957.1">
    <property type="nucleotide sequence ID" value="NZ_JACJTA010000127.1"/>
</dbReference>
<sequence>MNVVYLGFTHSPVLYILRCTFNSNCDNFSSQLPMWGIGHWAMGNGQWAMEEGKRGAWTHGKSPMPNAPYPMPHAQCPMPYLFYGVMQKLAVQLYAL</sequence>